<dbReference type="Gene3D" id="1.20.1280.50">
    <property type="match status" value="1"/>
</dbReference>
<dbReference type="InterPro" id="IPR036047">
    <property type="entry name" value="F-box-like_dom_sf"/>
</dbReference>
<organism evidence="2">
    <name type="scientific">Laccaria bicolor (strain S238N-H82 / ATCC MYA-4686)</name>
    <name type="common">Bicoloured deceiver</name>
    <name type="synonym">Laccaria laccata var. bicolor</name>
    <dbReference type="NCBI Taxonomy" id="486041"/>
    <lineage>
        <taxon>Eukaryota</taxon>
        <taxon>Fungi</taxon>
        <taxon>Dikarya</taxon>
        <taxon>Basidiomycota</taxon>
        <taxon>Agaricomycotina</taxon>
        <taxon>Agaricomycetes</taxon>
        <taxon>Agaricomycetidae</taxon>
        <taxon>Agaricales</taxon>
        <taxon>Agaricineae</taxon>
        <taxon>Hydnangiaceae</taxon>
        <taxon>Laccaria</taxon>
    </lineage>
</organism>
<proteinExistence type="predicted"/>
<dbReference type="HOGENOM" id="CLU_538683_0_0_1"/>
<dbReference type="KEGG" id="lbc:LACBIDRAFT_322580"/>
<sequence>MTTLEQNVVDLVKPFIEETRPALESLLVDTEQEIPISSLPPELLSEIFMLCCQPKYNAIGGVDSQAICPLRLAAVCKAWRDLAWTTSRLWSVIILMWSHPCAFHLEGVLDSWIKRAGAQPLSIRYEAQSNSLLSRLIQETSKWMNVTIKCPPSKFCSAIETYNYFPLLEHLSIRVRVGYYDPASSNPLHCLDDLDIFNCSSLPNITRLHVPGHLQCFKPNLMWSQLRTFSVSCIDSENLCNILDLAKFLEVFSATFLDWAYTNGDILQTVNHSYLRCLVFKEVPSGKSLNELLSTPSISTPNLEDLTIEMNRGHERPDPNSTFLSKFITSLHQLRRIKVKYYDTHDPKWVFQWLLNIPSLTELDVQASPSAIANIVSALGNPASTETTTEYLPLLVNLTITQWDNLIMKDIPEMLAYRSSGVSPSISRLKSASLHQISESFSQEDFDAFQMASLGDLALKMIDRKGCLNLGTPYSSHQFNRQELTASEQSAMDLSVELPER</sequence>
<dbReference type="InParanoid" id="B0CWT5"/>
<evidence type="ECO:0000313" key="1">
    <source>
        <dbReference type="EMBL" id="EDR13562.1"/>
    </source>
</evidence>
<accession>B0CWT5</accession>
<name>B0CWT5_LACBS</name>
<dbReference type="GeneID" id="6071365"/>
<reference evidence="1 2" key="1">
    <citation type="journal article" date="2008" name="Nature">
        <title>The genome of Laccaria bicolor provides insights into mycorrhizal symbiosis.</title>
        <authorList>
            <person name="Martin F."/>
            <person name="Aerts A."/>
            <person name="Ahren D."/>
            <person name="Brun A."/>
            <person name="Danchin E.G.J."/>
            <person name="Duchaussoy F."/>
            <person name="Gibon J."/>
            <person name="Kohler A."/>
            <person name="Lindquist E."/>
            <person name="Pereda V."/>
            <person name="Salamov A."/>
            <person name="Shapiro H.J."/>
            <person name="Wuyts J."/>
            <person name="Blaudez D."/>
            <person name="Buee M."/>
            <person name="Brokstein P."/>
            <person name="Canbaeck B."/>
            <person name="Cohen D."/>
            <person name="Courty P.E."/>
            <person name="Coutinho P.M."/>
            <person name="Delaruelle C."/>
            <person name="Detter J.C."/>
            <person name="Deveau A."/>
            <person name="DiFazio S."/>
            <person name="Duplessis S."/>
            <person name="Fraissinet-Tachet L."/>
            <person name="Lucic E."/>
            <person name="Frey-Klett P."/>
            <person name="Fourrey C."/>
            <person name="Feussner I."/>
            <person name="Gay G."/>
            <person name="Grimwood J."/>
            <person name="Hoegger P.J."/>
            <person name="Jain P."/>
            <person name="Kilaru S."/>
            <person name="Labbe J."/>
            <person name="Lin Y.C."/>
            <person name="Legue V."/>
            <person name="Le Tacon F."/>
            <person name="Marmeisse R."/>
            <person name="Melayah D."/>
            <person name="Montanini B."/>
            <person name="Muratet M."/>
            <person name="Nehls U."/>
            <person name="Niculita-Hirzel H."/>
            <person name="Oudot-Le Secq M.P."/>
            <person name="Peter M."/>
            <person name="Quesneville H."/>
            <person name="Rajashekar B."/>
            <person name="Reich M."/>
            <person name="Rouhier N."/>
            <person name="Schmutz J."/>
            <person name="Yin T."/>
            <person name="Chalot M."/>
            <person name="Henrissat B."/>
            <person name="Kuees U."/>
            <person name="Lucas S."/>
            <person name="Van de Peer Y."/>
            <person name="Podila G.K."/>
            <person name="Polle A."/>
            <person name="Pukkila P.J."/>
            <person name="Richardson P.M."/>
            <person name="Rouze P."/>
            <person name="Sanders I.R."/>
            <person name="Stajich J.E."/>
            <person name="Tunlid A."/>
            <person name="Tuskan G."/>
            <person name="Grigoriev I.V."/>
        </authorList>
    </citation>
    <scope>NUCLEOTIDE SEQUENCE [LARGE SCALE GENOMIC DNA]</scope>
    <source>
        <strain evidence="2">S238N-H82 / ATCC MYA-4686</strain>
    </source>
</reference>
<dbReference type="Proteomes" id="UP000001194">
    <property type="component" value="Unassembled WGS sequence"/>
</dbReference>
<dbReference type="AlphaFoldDB" id="B0CWT5"/>
<dbReference type="SUPFAM" id="SSF81383">
    <property type="entry name" value="F-box domain"/>
    <property type="match status" value="1"/>
</dbReference>
<keyword evidence="2" id="KW-1185">Reference proteome</keyword>
<dbReference type="OrthoDB" id="2269034at2759"/>
<gene>
    <name evidence="1" type="ORF">LACBIDRAFT_322580</name>
</gene>
<evidence type="ECO:0000313" key="2">
    <source>
        <dbReference type="Proteomes" id="UP000001194"/>
    </source>
</evidence>
<dbReference type="RefSeq" id="XP_001876060.1">
    <property type="nucleotide sequence ID" value="XM_001876025.1"/>
</dbReference>
<protein>
    <submittedName>
        <fullName evidence="1">Predicted protein</fullName>
    </submittedName>
</protein>
<dbReference type="EMBL" id="DS547093">
    <property type="protein sequence ID" value="EDR13562.1"/>
    <property type="molecule type" value="Genomic_DNA"/>
</dbReference>